<gene>
    <name evidence="14" type="ORF">Q5P01_026390</name>
</gene>
<evidence type="ECO:0000256" key="9">
    <source>
        <dbReference type="ARBA" id="ARBA00023212"/>
    </source>
</evidence>
<dbReference type="Gene3D" id="3.30.420.610">
    <property type="entry name" value="LOTUS domain-like"/>
    <property type="match status" value="3"/>
</dbReference>
<evidence type="ECO:0000256" key="1">
    <source>
        <dbReference type="ARBA" id="ARBA00004245"/>
    </source>
</evidence>
<dbReference type="InterPro" id="IPR004934">
    <property type="entry name" value="TMOD"/>
</dbReference>
<dbReference type="PROSITE" id="PS51644">
    <property type="entry name" value="HTH_OST"/>
    <property type="match status" value="3"/>
</dbReference>
<feature type="domain" description="Tudor" evidence="12">
    <location>
        <begin position="617"/>
        <end position="676"/>
    </location>
</feature>
<keyword evidence="4" id="KW-0677">Repeat</keyword>
<evidence type="ECO:0008006" key="16">
    <source>
        <dbReference type="Google" id="ProtNLM"/>
    </source>
</evidence>
<dbReference type="PANTHER" id="PTHR10901:SF8">
    <property type="entry name" value="TROPOMODULIN-1"/>
    <property type="match status" value="1"/>
</dbReference>
<evidence type="ECO:0000256" key="11">
    <source>
        <dbReference type="SAM" id="MobiDB-lite"/>
    </source>
</evidence>
<accession>A0AA88IGD2</accession>
<dbReference type="InterPro" id="IPR025605">
    <property type="entry name" value="OST-HTH/LOTUS_dom"/>
</dbReference>
<evidence type="ECO:0000256" key="4">
    <source>
        <dbReference type="ARBA" id="ARBA00022737"/>
    </source>
</evidence>
<keyword evidence="6" id="KW-0744">Spermatogenesis</keyword>
<keyword evidence="7" id="KW-0694">RNA-binding</keyword>
<dbReference type="GO" id="GO:0003723">
    <property type="term" value="F:RNA binding"/>
    <property type="evidence" value="ECO:0007669"/>
    <property type="project" value="UniProtKB-KW"/>
</dbReference>
<dbReference type="FunFam" id="3.80.10.10:FF:000006">
    <property type="entry name" value="Tropomodulin 2"/>
    <property type="match status" value="1"/>
</dbReference>
<dbReference type="PROSITE" id="PS50304">
    <property type="entry name" value="TUDOR"/>
    <property type="match status" value="2"/>
</dbReference>
<dbReference type="PANTHER" id="PTHR10901">
    <property type="entry name" value="TROPOMODULIN"/>
    <property type="match status" value="1"/>
</dbReference>
<dbReference type="GO" id="GO:0007283">
    <property type="term" value="P:spermatogenesis"/>
    <property type="evidence" value="ECO:0007669"/>
    <property type="project" value="UniProtKB-KW"/>
</dbReference>
<evidence type="ECO:0000259" key="12">
    <source>
        <dbReference type="PROSITE" id="PS50304"/>
    </source>
</evidence>
<comment type="caution">
    <text evidence="14">The sequence shown here is derived from an EMBL/GenBank/DDBJ whole genome shotgun (WGS) entry which is preliminary data.</text>
</comment>
<sequence length="1692" mass="188883">MSDSESIKKMLRSVLQSSKGGVSIYSLQSEYRSLCGENIPLKKLGFSKLEDYLRSIPSVVRLENRMGELQCFATVCKETAHIAELVAKQKSSKKSGRSQVVNCKMRFKPSNPYLLNVGPRFSLRQPIAGYAPNRSGCHGGYRGFSASGDYRQVDQKLSSITPVEHRQPAPQTTAQCVMGDRKEKSSTSLQKPKAMWDPLEKQVEQSFKPNQSQANVYDVEQVQHRLTRLLGKFCSGLWMSKLPGVYSEMFSQQLHPQVLTDLEKWTNICMVEQPSGSNQVDRLIYPPLSSKPCVIPRSNIISPVSSADSSITAPFSAHLSNPVQLSAPLSSYTVPKPRVSSEIPLARPTFIFPQQPAAATVKPLASVTLCSPAHNPCFAPQLPPCVNTALNASGCKESHNVKHKQNNKPLVSTWTSPVPSNTAGSPSSFQPGCDILSLLKESFSDNSDSAPASKATVVSAEVRHKIKELLSKYSHGLWAHALPKLFMDTYKMPFPEHVLDNLSLFLDIWSVEYPMPHDKKKAILYNASRADKEALEDKQQSRRHALPSGLKVVGAVIPPCLVSPKEQYPSVLITDAKTSNAVTVRYVGENYSNAQEAMEDEMRSFYSHSSIYRPLPNPVVGQLVAVRGEDGDELARAQVMEFMDFNKVKVYYVDYGFSVETSGTHVLELHQDFISLPFQATNVRLAGLEAFSSNPLVVSSLDQLAVGKILLMETLEACQENETPLVVLYDTSQDDDVNINSGCLKALQDKSMNNPLTVNVTYHDVCVTNVCPDGIIYCQLPSRGRVRLSTLLEKTEAFFVSQMTSDSLVSTPFSGKFCLARYKGKWSRAEITNMYGNRVMEILFIDVGVQATVEVTDLREMPPLFLKDFTVIPPQAIKCRLAELPIPEGDWSPDAVLWVKEMVLGMKDCKIKIQKLEEHKGKKLVFMYLFIGADVHDLDNSINRQLAQSELWQKLASPINTTTITGMNRNEHTGLGAVVEKSTLGNSFPDPNVEASAQPHHAGKECSLQDTTTNTEVLPLPFPPLLELPQPGQNMDVFVSVACHPGYFVLQPWRDLHKLVVLMGEMMLYYNQTWKTNAATHIQKGDVYAAKIDKNWYRVQVKGILSNGLVTVYDLDHGKHELVRSSFIRPLIEEFRQLPFQAITAQLAGLPQRQWSEEACMVFRNHVEKRALVAHVESVQEMSGDKGELWERKLTVYLVDTTVEDKDLWINNIMADLSKRTSQCDSRRLWRKPYLVKVFVAVTQRDRPAINSAGGGLSLSQKGFGHLAACAVILPLSWGSLSFFLRAPDLKLFVFFVWRGFSRGHLSMLPGVLSTMSAVRKEMEKYRDIDEDELLKKLTEEELQRLEDELEELDPDNALLPAGMRQKDQTKKAPTGTFQRDNLLAHLEKQAKEHPDREDLVPFTGEKRGKAWIPKKRVDPIIESVTLEPELEEALASATDAELCDIAAILGMHTLMSNQQYYEALASSTIVNKQGLNSVIQCTQYKPVPDEEPNSTDVEDTLQRIKRNDPDLVEVNLNNIKNIPVPTLKAYAEALMKNTVVERFSIVGTRSNDPVAYALAEMLKVNTTLKSLNVESNFITGSGVLALIESLQNNSTLVELKIDNQSQPLGNKVEMEIASMLEKNTTLLKFGYHFTQQGPRLRGSNAMMNNNDLARVVRSESDGSFTLTLSVPELERAFGKKFKSKTNKKEKA</sequence>
<organism evidence="14 15">
    <name type="scientific">Channa striata</name>
    <name type="common">Snakehead murrel</name>
    <name type="synonym">Ophicephalus striatus</name>
    <dbReference type="NCBI Taxonomy" id="64152"/>
    <lineage>
        <taxon>Eukaryota</taxon>
        <taxon>Metazoa</taxon>
        <taxon>Chordata</taxon>
        <taxon>Craniata</taxon>
        <taxon>Vertebrata</taxon>
        <taxon>Euteleostomi</taxon>
        <taxon>Actinopterygii</taxon>
        <taxon>Neopterygii</taxon>
        <taxon>Teleostei</taxon>
        <taxon>Neoteleostei</taxon>
        <taxon>Acanthomorphata</taxon>
        <taxon>Anabantaria</taxon>
        <taxon>Anabantiformes</taxon>
        <taxon>Channoidei</taxon>
        <taxon>Channidae</taxon>
        <taxon>Channa</taxon>
    </lineage>
</organism>
<dbReference type="Gene3D" id="2.30.30.140">
    <property type="match status" value="3"/>
</dbReference>
<evidence type="ECO:0000313" key="14">
    <source>
        <dbReference type="EMBL" id="KAK2815923.1"/>
    </source>
</evidence>
<dbReference type="EMBL" id="JAUPFM010000022">
    <property type="protein sequence ID" value="KAK2815923.1"/>
    <property type="molecule type" value="Genomic_DNA"/>
</dbReference>
<dbReference type="InterPro" id="IPR002999">
    <property type="entry name" value="Tudor"/>
</dbReference>
<evidence type="ECO:0000256" key="2">
    <source>
        <dbReference type="ARBA" id="ARBA00009345"/>
    </source>
</evidence>
<name>A0AA88IGD2_CHASR</name>
<evidence type="ECO:0000313" key="15">
    <source>
        <dbReference type="Proteomes" id="UP001187415"/>
    </source>
</evidence>
<evidence type="ECO:0000256" key="3">
    <source>
        <dbReference type="ARBA" id="ARBA00022490"/>
    </source>
</evidence>
<dbReference type="InterPro" id="IPR041966">
    <property type="entry name" value="LOTUS-like"/>
</dbReference>
<dbReference type="Pfam" id="PF12872">
    <property type="entry name" value="OST-HTH"/>
    <property type="match status" value="1"/>
</dbReference>
<feature type="domain" description="HTH OST-type" evidence="13">
    <location>
        <begin position="3"/>
        <end position="77"/>
    </location>
</feature>
<keyword evidence="8" id="KW-0009">Actin-binding</keyword>
<keyword evidence="10" id="KW-0175">Coiled coil</keyword>
<reference evidence="14" key="1">
    <citation type="submission" date="2023-07" db="EMBL/GenBank/DDBJ databases">
        <title>Chromosome-level Genome Assembly of Striped Snakehead (Channa striata).</title>
        <authorList>
            <person name="Liu H."/>
        </authorList>
    </citation>
    <scope>NUCLEOTIDE SEQUENCE</scope>
    <source>
        <strain evidence="14">Gz</strain>
        <tissue evidence="14">Muscle</tissue>
    </source>
</reference>
<evidence type="ECO:0000256" key="8">
    <source>
        <dbReference type="ARBA" id="ARBA00023203"/>
    </source>
</evidence>
<feature type="coiled-coil region" evidence="10">
    <location>
        <begin position="1329"/>
        <end position="1356"/>
    </location>
</feature>
<evidence type="ECO:0000256" key="7">
    <source>
        <dbReference type="ARBA" id="ARBA00022884"/>
    </source>
</evidence>
<comment type="subcellular location">
    <subcellularLocation>
        <location evidence="1">Cytoplasm</location>
        <location evidence="1">Cytoskeleton</location>
    </subcellularLocation>
</comment>
<dbReference type="GO" id="GO:0005865">
    <property type="term" value="C:striated muscle thin filament"/>
    <property type="evidence" value="ECO:0007669"/>
    <property type="project" value="TreeGrafter"/>
</dbReference>
<evidence type="ECO:0000256" key="10">
    <source>
        <dbReference type="SAM" id="Coils"/>
    </source>
</evidence>
<evidence type="ECO:0000259" key="13">
    <source>
        <dbReference type="PROSITE" id="PS51644"/>
    </source>
</evidence>
<dbReference type="Pfam" id="PF03250">
    <property type="entry name" value="Tropomodulin"/>
    <property type="match status" value="1"/>
</dbReference>
<dbReference type="InterPro" id="IPR035437">
    <property type="entry name" value="SNase_OB-fold_sf"/>
</dbReference>
<dbReference type="GO" id="GO:0051694">
    <property type="term" value="P:pointed-end actin filament capping"/>
    <property type="evidence" value="ECO:0007669"/>
    <property type="project" value="InterPro"/>
</dbReference>
<dbReference type="CDD" id="cd09974">
    <property type="entry name" value="LOTUS_3_TDRD7"/>
    <property type="match status" value="1"/>
</dbReference>
<feature type="domain" description="HTH OST-type" evidence="13">
    <location>
        <begin position="218"/>
        <end position="286"/>
    </location>
</feature>
<dbReference type="InterPro" id="IPR032675">
    <property type="entry name" value="LRR_dom_sf"/>
</dbReference>
<dbReference type="Proteomes" id="UP001187415">
    <property type="component" value="Unassembled WGS sequence"/>
</dbReference>
<evidence type="ECO:0000256" key="6">
    <source>
        <dbReference type="ARBA" id="ARBA00022871"/>
    </source>
</evidence>
<keyword evidence="3" id="KW-0963">Cytoplasm</keyword>
<dbReference type="GO" id="GO:0007015">
    <property type="term" value="P:actin filament organization"/>
    <property type="evidence" value="ECO:0007669"/>
    <property type="project" value="TreeGrafter"/>
</dbReference>
<keyword evidence="15" id="KW-1185">Reference proteome</keyword>
<comment type="similarity">
    <text evidence="2">Belongs to the tropomodulin family.</text>
</comment>
<evidence type="ECO:0000256" key="5">
    <source>
        <dbReference type="ARBA" id="ARBA00022782"/>
    </source>
</evidence>
<dbReference type="SUPFAM" id="SSF52047">
    <property type="entry name" value="RNI-like"/>
    <property type="match status" value="1"/>
</dbReference>
<feature type="region of interest" description="Disordered" evidence="11">
    <location>
        <begin position="164"/>
        <end position="195"/>
    </location>
</feature>
<dbReference type="Pfam" id="PF00567">
    <property type="entry name" value="TUDOR"/>
    <property type="match status" value="3"/>
</dbReference>
<feature type="domain" description="Tudor" evidence="12">
    <location>
        <begin position="811"/>
        <end position="868"/>
    </location>
</feature>
<dbReference type="SMART" id="SM00333">
    <property type="entry name" value="TUDOR"/>
    <property type="match status" value="3"/>
</dbReference>
<dbReference type="GO" id="GO:0003779">
    <property type="term" value="F:actin binding"/>
    <property type="evidence" value="ECO:0007669"/>
    <property type="project" value="UniProtKB-KW"/>
</dbReference>
<dbReference type="GO" id="GO:0006936">
    <property type="term" value="P:muscle contraction"/>
    <property type="evidence" value="ECO:0007669"/>
    <property type="project" value="TreeGrafter"/>
</dbReference>
<dbReference type="InterPro" id="IPR037978">
    <property type="entry name" value="TDRD7_LOTUS_3"/>
</dbReference>
<keyword evidence="9" id="KW-0206">Cytoskeleton</keyword>
<protein>
    <recommendedName>
        <fullName evidence="16">Tudor domain-containing protein 7</fullName>
    </recommendedName>
</protein>
<dbReference type="GO" id="GO:0005523">
    <property type="term" value="F:tropomyosin binding"/>
    <property type="evidence" value="ECO:0007669"/>
    <property type="project" value="InterPro"/>
</dbReference>
<proteinExistence type="inferred from homology"/>
<keyword evidence="5" id="KW-0221">Differentiation</keyword>
<dbReference type="Gene3D" id="2.40.50.90">
    <property type="match status" value="3"/>
</dbReference>
<feature type="domain" description="HTH OST-type" evidence="13">
    <location>
        <begin position="458"/>
        <end position="528"/>
    </location>
</feature>
<dbReference type="SUPFAM" id="SSF63748">
    <property type="entry name" value="Tudor/PWWP/MBT"/>
    <property type="match status" value="3"/>
</dbReference>
<dbReference type="Gene3D" id="3.80.10.10">
    <property type="entry name" value="Ribonuclease Inhibitor"/>
    <property type="match status" value="1"/>
</dbReference>
<dbReference type="GO" id="GO:0030239">
    <property type="term" value="P:myofibril assembly"/>
    <property type="evidence" value="ECO:0007669"/>
    <property type="project" value="TreeGrafter"/>
</dbReference>